<dbReference type="InterPro" id="IPR028061">
    <property type="entry name" value="Fis1_TPR_C"/>
</dbReference>
<evidence type="ECO:0000256" key="2">
    <source>
        <dbReference type="ARBA" id="ARBA00008937"/>
    </source>
</evidence>
<evidence type="ECO:0000313" key="11">
    <source>
        <dbReference type="EMBL" id="CDH50315.1"/>
    </source>
</evidence>
<protein>
    <recommendedName>
        <fullName evidence="3 9">Mitochondrial fission 1 protein</fullName>
    </recommendedName>
</protein>
<dbReference type="GO" id="GO:0016559">
    <property type="term" value="P:peroxisome fission"/>
    <property type="evidence" value="ECO:0007669"/>
    <property type="project" value="TreeGrafter"/>
</dbReference>
<dbReference type="Gene3D" id="1.25.40.10">
    <property type="entry name" value="Tetratricopeptide repeat domain"/>
    <property type="match status" value="1"/>
</dbReference>
<comment type="function">
    <text evidence="9">Has a role in mitochondrial fission.</text>
</comment>
<evidence type="ECO:0000313" key="12">
    <source>
        <dbReference type="Proteomes" id="UP000027586"/>
    </source>
</evidence>
<dbReference type="GO" id="GO:0000422">
    <property type="term" value="P:autophagy of mitochondrion"/>
    <property type="evidence" value="ECO:0007669"/>
    <property type="project" value="TreeGrafter"/>
</dbReference>
<evidence type="ECO:0000256" key="8">
    <source>
        <dbReference type="ARBA" id="ARBA00023136"/>
    </source>
</evidence>
<dbReference type="GO" id="GO:0000266">
    <property type="term" value="P:mitochondrial fission"/>
    <property type="evidence" value="ECO:0007669"/>
    <property type="project" value="UniProtKB-UniRule"/>
</dbReference>
<dbReference type="PANTHER" id="PTHR13247:SF0">
    <property type="entry name" value="MITOCHONDRIAL FISSION 1 PROTEIN"/>
    <property type="match status" value="1"/>
</dbReference>
<evidence type="ECO:0000256" key="10">
    <source>
        <dbReference type="SAM" id="Phobius"/>
    </source>
</evidence>
<dbReference type="InterPro" id="IPR016543">
    <property type="entry name" value="Fis1"/>
</dbReference>
<dbReference type="GO" id="GO:0005741">
    <property type="term" value="C:mitochondrial outer membrane"/>
    <property type="evidence" value="ECO:0007669"/>
    <property type="project" value="UniProtKB-SubCell"/>
</dbReference>
<dbReference type="Pfam" id="PF14853">
    <property type="entry name" value="Fis1_TPR_C"/>
    <property type="match status" value="1"/>
</dbReference>
<dbReference type="SUPFAM" id="SSF48452">
    <property type="entry name" value="TPR-like"/>
    <property type="match status" value="1"/>
</dbReference>
<dbReference type="Proteomes" id="UP000027586">
    <property type="component" value="Unassembled WGS sequence"/>
</dbReference>
<dbReference type="STRING" id="1263082.A0A068RKQ8"/>
<dbReference type="InterPro" id="IPR028058">
    <property type="entry name" value="Fis1_TPR_N"/>
</dbReference>
<dbReference type="InterPro" id="IPR033745">
    <property type="entry name" value="Fis1_cytosol"/>
</dbReference>
<organism evidence="11 12">
    <name type="scientific">Lichtheimia corymbifera JMRC:FSU:9682</name>
    <dbReference type="NCBI Taxonomy" id="1263082"/>
    <lineage>
        <taxon>Eukaryota</taxon>
        <taxon>Fungi</taxon>
        <taxon>Fungi incertae sedis</taxon>
        <taxon>Mucoromycota</taxon>
        <taxon>Mucoromycotina</taxon>
        <taxon>Mucoromycetes</taxon>
        <taxon>Mucorales</taxon>
        <taxon>Lichtheimiaceae</taxon>
        <taxon>Lichtheimia</taxon>
    </lineage>
</organism>
<name>A0A068RKQ8_9FUNG</name>
<dbReference type="OrthoDB" id="421154at2759"/>
<keyword evidence="8 9" id="KW-0472">Membrane</keyword>
<dbReference type="Pfam" id="PF14852">
    <property type="entry name" value="Fis1_TPR_N"/>
    <property type="match status" value="1"/>
</dbReference>
<dbReference type="PIRSF" id="PIRSF008835">
    <property type="entry name" value="TPR_repeat_11_Fis1"/>
    <property type="match status" value="1"/>
</dbReference>
<reference evidence="11" key="1">
    <citation type="submission" date="2013-08" db="EMBL/GenBank/DDBJ databases">
        <title>Gene expansion shapes genome architecture in the human pathogen Lichtheimia corymbifera: an evolutionary genomics analysis in the ancient terrestrial Mucorales (Mucoromycotina).</title>
        <authorList>
            <person name="Schwartze V.U."/>
            <person name="Winter S."/>
            <person name="Shelest E."/>
            <person name="Marcet-Houben M."/>
            <person name="Horn F."/>
            <person name="Wehner S."/>
            <person name="Hoffmann K."/>
            <person name="Riege K."/>
            <person name="Sammeth M."/>
            <person name="Nowrousian M."/>
            <person name="Valiante V."/>
            <person name="Linde J."/>
            <person name="Jacobsen I.D."/>
            <person name="Marz M."/>
            <person name="Brakhage A.A."/>
            <person name="Gabaldon T."/>
            <person name="Bocker S."/>
            <person name="Voigt K."/>
        </authorList>
    </citation>
    <scope>NUCLEOTIDE SEQUENCE [LARGE SCALE GENOMIC DNA]</scope>
    <source>
        <strain evidence="11">FSU 9682</strain>
    </source>
</reference>
<comment type="similarity">
    <text evidence="2 9">Belongs to the FIS1 family.</text>
</comment>
<dbReference type="VEuPathDB" id="FungiDB:LCOR_02031.1"/>
<evidence type="ECO:0000256" key="5">
    <source>
        <dbReference type="ARBA" id="ARBA00022787"/>
    </source>
</evidence>
<dbReference type="InterPro" id="IPR011990">
    <property type="entry name" value="TPR-like_helical_dom_sf"/>
</dbReference>
<gene>
    <name evidence="11" type="ORF">LCOR_02031.1</name>
</gene>
<comment type="domain">
    <text evidence="9">The C-terminus is required for mitochondrial localization, while the N-terminus is necessary for mitochondrial fission.</text>
</comment>
<evidence type="ECO:0000256" key="7">
    <source>
        <dbReference type="ARBA" id="ARBA00023128"/>
    </source>
</evidence>
<dbReference type="PANTHER" id="PTHR13247">
    <property type="entry name" value="TETRATRICOPEPTIDE REPEAT PROTEIN 11 TPR REPEAT PROTEIN 11"/>
    <property type="match status" value="1"/>
</dbReference>
<dbReference type="EMBL" id="CBTN010000006">
    <property type="protein sequence ID" value="CDH50315.1"/>
    <property type="molecule type" value="Genomic_DNA"/>
</dbReference>
<comment type="subcellular location">
    <subcellularLocation>
        <location evidence="1">Mitochondrion outer membrane</location>
        <topology evidence="1">Single-pass membrane protein</topology>
    </subcellularLocation>
</comment>
<dbReference type="AlphaFoldDB" id="A0A068RKQ8"/>
<keyword evidence="4 10" id="KW-0812">Transmembrane</keyword>
<keyword evidence="5 9" id="KW-1000">Mitochondrion outer membrane</keyword>
<keyword evidence="12" id="KW-1185">Reference proteome</keyword>
<evidence type="ECO:0000256" key="9">
    <source>
        <dbReference type="PIRNR" id="PIRNR008835"/>
    </source>
</evidence>
<evidence type="ECO:0000256" key="1">
    <source>
        <dbReference type="ARBA" id="ARBA00004572"/>
    </source>
</evidence>
<comment type="caution">
    <text evidence="11">The sequence shown here is derived from an EMBL/GenBank/DDBJ whole genome shotgun (WGS) entry which is preliminary data.</text>
</comment>
<keyword evidence="7 9" id="KW-0496">Mitochondrion</keyword>
<keyword evidence="6 10" id="KW-1133">Transmembrane helix</keyword>
<accession>A0A068RKQ8</accession>
<evidence type="ECO:0000256" key="6">
    <source>
        <dbReference type="ARBA" id="ARBA00022989"/>
    </source>
</evidence>
<dbReference type="GO" id="GO:0005778">
    <property type="term" value="C:peroxisomal membrane"/>
    <property type="evidence" value="ECO:0007669"/>
    <property type="project" value="TreeGrafter"/>
</dbReference>
<evidence type="ECO:0000256" key="4">
    <source>
        <dbReference type="ARBA" id="ARBA00022692"/>
    </source>
</evidence>
<dbReference type="CDD" id="cd12212">
    <property type="entry name" value="Fis1"/>
    <property type="match status" value="1"/>
</dbReference>
<sequence>MTRTAMPMAQEAELPLTPAELDVLRKQYLKEGEYVTIQTKFNYAWSLIRSADNRQVQEGIQLLTEIYMDSPERRRECLYYLAIGHYKIGNLSDAKKFNSELLRHEPRNEQALDLERRIDEKVSKEGTIGLAIVGGVVTLGAAILTAILKKKN</sequence>
<feature type="transmembrane region" description="Helical" evidence="10">
    <location>
        <begin position="126"/>
        <end position="148"/>
    </location>
</feature>
<evidence type="ECO:0000256" key="3">
    <source>
        <dbReference type="ARBA" id="ARBA00014314"/>
    </source>
</evidence>
<proteinExistence type="inferred from homology"/>